<protein>
    <submittedName>
        <fullName evidence="1">Uncharacterized protein</fullName>
    </submittedName>
</protein>
<proteinExistence type="predicted"/>
<organism evidence="1">
    <name type="scientific">Salmonella enterica subsp. enterica serovar Poona</name>
    <dbReference type="NCBI Taxonomy" id="436295"/>
    <lineage>
        <taxon>Bacteria</taxon>
        <taxon>Pseudomonadati</taxon>
        <taxon>Pseudomonadota</taxon>
        <taxon>Gammaproteobacteria</taxon>
        <taxon>Enterobacterales</taxon>
        <taxon>Enterobacteriaceae</taxon>
        <taxon>Salmonella</taxon>
    </lineage>
</organism>
<gene>
    <name evidence="1" type="ORF">G4H14_004842</name>
</gene>
<dbReference type="EMBL" id="DAASBB010000122">
    <property type="protein sequence ID" value="HAE4776437.1"/>
    <property type="molecule type" value="Genomic_DNA"/>
</dbReference>
<reference evidence="1" key="2">
    <citation type="submission" date="2018-07" db="EMBL/GenBank/DDBJ databases">
        <authorList>
            <consortium name="NCBI Pathogen Detection Project"/>
        </authorList>
    </citation>
    <scope>NUCLEOTIDE SEQUENCE</scope>
    <source>
        <strain evidence="1">M255</strain>
    </source>
</reference>
<accession>A0A731UPR1</accession>
<name>A0A731UPR1_SALET</name>
<sequence length="62" mass="6861">SSGIAGGFSDAPIRLSYQPRPNRRIRSDICIKLRYLRPVNGLPGYGIDNCSPILSSSSWCFM</sequence>
<dbReference type="AlphaFoldDB" id="A0A731UPR1"/>
<evidence type="ECO:0000313" key="1">
    <source>
        <dbReference type="EMBL" id="HAE4776437.1"/>
    </source>
</evidence>
<comment type="caution">
    <text evidence="1">The sequence shown here is derived from an EMBL/GenBank/DDBJ whole genome shotgun (WGS) entry which is preliminary data.</text>
</comment>
<reference evidence="1" key="1">
    <citation type="journal article" date="2018" name="Genome Biol.">
        <title>SKESA: strategic k-mer extension for scrupulous assemblies.</title>
        <authorList>
            <person name="Souvorov A."/>
            <person name="Agarwala R."/>
            <person name="Lipman D.J."/>
        </authorList>
    </citation>
    <scope>NUCLEOTIDE SEQUENCE</scope>
    <source>
        <strain evidence="1">M255</strain>
    </source>
</reference>
<feature type="non-terminal residue" evidence="1">
    <location>
        <position position="1"/>
    </location>
</feature>